<dbReference type="SMART" id="SM00471">
    <property type="entry name" value="HDc"/>
    <property type="match status" value="1"/>
</dbReference>
<accession>M1Z5D3</accession>
<dbReference type="RefSeq" id="WP_005582284.1">
    <property type="nucleotide sequence ID" value="NZ_LT669839.1"/>
</dbReference>
<evidence type="ECO:0000259" key="1">
    <source>
        <dbReference type="PROSITE" id="PS51831"/>
    </source>
</evidence>
<proteinExistence type="predicted"/>
<dbReference type="EMBL" id="LT669839">
    <property type="protein sequence ID" value="SHD76216.1"/>
    <property type="molecule type" value="Genomic_DNA"/>
</dbReference>
<feature type="domain" description="HD-GYP" evidence="2">
    <location>
        <begin position="174"/>
        <end position="373"/>
    </location>
</feature>
<evidence type="ECO:0000313" key="3">
    <source>
        <dbReference type="EMBL" id="SHD76216.1"/>
    </source>
</evidence>
<keyword evidence="3" id="KW-0378">Hydrolase</keyword>
<dbReference type="HOGENOM" id="CLU_034074_0_0_9"/>
<dbReference type="InterPro" id="IPR037522">
    <property type="entry name" value="HD_GYP_dom"/>
</dbReference>
<protein>
    <submittedName>
        <fullName evidence="3">Putative HD superfamily hydrolase (HD-GYP domain)</fullName>
    </submittedName>
</protein>
<dbReference type="Pfam" id="PF13487">
    <property type="entry name" value="HD_5"/>
    <property type="match status" value="1"/>
</dbReference>
<dbReference type="PANTHER" id="PTHR43155">
    <property type="entry name" value="CYCLIC DI-GMP PHOSPHODIESTERASE PA4108-RELATED"/>
    <property type="match status" value="1"/>
</dbReference>
<dbReference type="CDD" id="cd00077">
    <property type="entry name" value="HDc"/>
    <property type="match status" value="1"/>
</dbReference>
<dbReference type="OrthoDB" id="9804747at2"/>
<evidence type="ECO:0000313" key="4">
    <source>
        <dbReference type="Proteomes" id="UP000245423"/>
    </source>
</evidence>
<keyword evidence="4" id="KW-1185">Reference proteome</keyword>
<organism evidence="3 4">
    <name type="scientific">[Clostridium] ultunense Esp</name>
    <dbReference type="NCBI Taxonomy" id="1288971"/>
    <lineage>
        <taxon>Bacteria</taxon>
        <taxon>Bacillati</taxon>
        <taxon>Bacillota</taxon>
        <taxon>Tissierellia</taxon>
        <taxon>Tissierellales</taxon>
        <taxon>Tepidimicrobiaceae</taxon>
        <taxon>Schnuerera</taxon>
    </lineage>
</organism>
<gene>
    <name evidence="3" type="ORF">CUESP1_0836</name>
</gene>
<dbReference type="GO" id="GO:0016787">
    <property type="term" value="F:hydrolase activity"/>
    <property type="evidence" value="ECO:0007669"/>
    <property type="project" value="UniProtKB-KW"/>
</dbReference>
<sequence length="576" mass="66982">MSVRIDLNSSRWIKSQFNTTERKLIRKQNRIIELLDYDICISFLFNDSRNLAFVRGVSSKDNHSCQDMIPSTLFLNKRQYNSIKELIDKKDKVENHYHSSLPLLLENIKSEVLIPIFKYDNIDNLSMKLIGCLYLGSNIYKEFPSGFFSEDKEINEKVSDISKLLTLCLARFEQISDAINMIDIFIDILEQKDPYLSNHSYNVANWCREIGMELGFSREELNQLAFAGLLHDLGKCMIDSKVLNKPETLTEEEYAIIKYHILYSYKISKNLLGHIEGLDDIPRIIKYHHERYDGKGYPSGLKGDEVPFESYIIGISDSVDAMLTNKPYKKAMPINAVIRELYREKGKQFHPQLVDIMVDRLTKAQNQLKETHYHTVGLSFLIISYEKKVIIIEGALFNMGNYYIFNPDEESKVDGIDLSKIANVEMVVKKLNNLNYYEIKLEDLIDNTFYISSIKLIPSPNTFNLLWNLEGILYWGDGNRKTPIEIIRIGGDALSFSLHDNWAIGIPIGKPLKVKILFEEYDIDITGSILKSYDFGPYKYFDLHYTNIPDSKRDAIYRQLFRKQIELRKTISEYRI</sequence>
<dbReference type="InterPro" id="IPR006674">
    <property type="entry name" value="HD_domain"/>
</dbReference>
<dbReference type="SUPFAM" id="SSF109604">
    <property type="entry name" value="HD-domain/PDEase-like"/>
    <property type="match status" value="1"/>
</dbReference>
<dbReference type="Proteomes" id="UP000245423">
    <property type="component" value="Chromosome 1"/>
</dbReference>
<dbReference type="AlphaFoldDB" id="M1Z5D3"/>
<evidence type="ECO:0000259" key="2">
    <source>
        <dbReference type="PROSITE" id="PS51832"/>
    </source>
</evidence>
<dbReference type="Gene3D" id="1.10.3210.10">
    <property type="entry name" value="Hypothetical protein af1432"/>
    <property type="match status" value="1"/>
</dbReference>
<feature type="domain" description="HD" evidence="1">
    <location>
        <begin position="196"/>
        <end position="322"/>
    </location>
</feature>
<reference evidence="3 4" key="1">
    <citation type="submission" date="2016-11" db="EMBL/GenBank/DDBJ databases">
        <authorList>
            <person name="Manzoor S."/>
        </authorList>
    </citation>
    <scope>NUCLEOTIDE SEQUENCE [LARGE SCALE GENOMIC DNA]</scope>
    <source>
        <strain evidence="3">Clostridium ultunense strain Esp</strain>
    </source>
</reference>
<dbReference type="PROSITE" id="PS51831">
    <property type="entry name" value="HD"/>
    <property type="match status" value="1"/>
</dbReference>
<dbReference type="PROSITE" id="PS51832">
    <property type="entry name" value="HD_GYP"/>
    <property type="match status" value="1"/>
</dbReference>
<dbReference type="InterPro" id="IPR003607">
    <property type="entry name" value="HD/PDEase_dom"/>
</dbReference>
<name>M1Z5D3_9FIRM</name>